<dbReference type="SMART" id="SM00028">
    <property type="entry name" value="TPR"/>
    <property type="match status" value="8"/>
</dbReference>
<dbReference type="PANTHER" id="PTHR19959:SF119">
    <property type="entry name" value="FUNGAL LIPASE-LIKE DOMAIN-CONTAINING PROTEIN"/>
    <property type="match status" value="1"/>
</dbReference>
<dbReference type="Proteomes" id="UP000807353">
    <property type="component" value="Unassembled WGS sequence"/>
</dbReference>
<protein>
    <submittedName>
        <fullName evidence="2">TPR-like protein</fullName>
    </submittedName>
</protein>
<dbReference type="InterPro" id="IPR024983">
    <property type="entry name" value="CHAT_dom"/>
</dbReference>
<dbReference type="InterPro" id="IPR019734">
    <property type="entry name" value="TPR_rpt"/>
</dbReference>
<name>A0A9P6C8V4_9AGAR</name>
<proteinExistence type="predicted"/>
<dbReference type="Pfam" id="PF12770">
    <property type="entry name" value="CHAT"/>
    <property type="match status" value="1"/>
</dbReference>
<sequence length="1064" mass="119815">MDVQHDNKIKELKEALDKALLEGGRAEKHYLDLGDTYNESYQQTHQQEDLENAVMCYETGLQVGPIGRETHWYLFNNLGLALCARYKQVGSVNDLERSITCLKQALDLSPPGHPNRPISLNNLGLVLRSRYTVYGEMEDLKRCLICHKQVLDLHPLGHPNRSIALNNLALSLQAKYEQLGDMTSLGNAITCYEQALELRPTGHPNRPMSLNNLANALKVRYEQLGKMEDLERSINYHEQVLDLWLPGHPLRSGSLNNLAITLQDRYDHLGSMEDLQKAVTYHEQALELRPLGHPDRSVSLNNLANALNVRYNWFGKIEDMDKTITCHEEALGLHLLGHSQRSHSLNNLANALRTRYKHIGEIKDLEKCIACYQQALDLHLHGNPFRPMSLSNLAIALQIRYEQLKKMEDLEKAIICHKEALDLHPPGHINRSASLDGFATALQTRFQQLQEIEDLEEAINFHAQALNLRPPGHPNRPTSLYNLATALHMRYKKLGKLENLEKAIACLRESLDLHPPDHPMRVAYLNNLAISFEARYMLLGETKDLILTVACCEQAACHETSSLPDRLIAAKHWAIKAHTYGFGSAISAYSLALDLQQQHLALLPSITSQQKLVEKSSWLALDAASCAISNGMPEMAVQLLEQGRSILWSKIEGYSHSLTKISEKAPKLAEEFQILSKQLEHNAISNDTNITLQRTLSEKWKNMLEEIRKIDGFSDYLQVPSFNTLRDVSIEGPVVMINISYFRSDAIILTLHSSPIVVSLHDTSPQILNQLVGQLSKATTSPDNSKYVCYVLRHLWHAIVKPVVEQLAQLKVAERSHIWWCPTSYLCALPLHAAGPYRKGVKNLPDLYISSYTPTLRSLIRARLNISKPQSSLNLLLVSQPDDTIPYVFEEAEVIKNFKKPVSLCSGHNADKKGVLSALQSHSWAHFACHGHLEEQPFNSWFQLYNKEHLTVLDLAMAKLPNAEFAFLSACHSAAGNIHGTPDESIHLAGAMQFSGFRSVVGTLWAMTDDDGPSIANAFYRYMFQDPDNVDLRNAAAALNFATRELRKQGVPLDRWINFIHIGV</sequence>
<evidence type="ECO:0000259" key="1">
    <source>
        <dbReference type="Pfam" id="PF12770"/>
    </source>
</evidence>
<dbReference type="PANTHER" id="PTHR19959">
    <property type="entry name" value="KINESIN LIGHT CHAIN"/>
    <property type="match status" value="1"/>
</dbReference>
<gene>
    <name evidence="2" type="ORF">BDZ94DRAFT_1315177</name>
</gene>
<keyword evidence="3" id="KW-1185">Reference proteome</keyword>
<dbReference type="OrthoDB" id="3261813at2759"/>
<dbReference type="Pfam" id="PF13374">
    <property type="entry name" value="TPR_10"/>
    <property type="match status" value="7"/>
</dbReference>
<reference evidence="2" key="1">
    <citation type="submission" date="2020-11" db="EMBL/GenBank/DDBJ databases">
        <authorList>
            <consortium name="DOE Joint Genome Institute"/>
            <person name="Ahrendt S."/>
            <person name="Riley R."/>
            <person name="Andreopoulos W."/>
            <person name="Labutti K."/>
            <person name="Pangilinan J."/>
            <person name="Ruiz-Duenas F.J."/>
            <person name="Barrasa J.M."/>
            <person name="Sanchez-Garcia M."/>
            <person name="Camarero S."/>
            <person name="Miyauchi S."/>
            <person name="Serrano A."/>
            <person name="Linde D."/>
            <person name="Babiker R."/>
            <person name="Drula E."/>
            <person name="Ayuso-Fernandez I."/>
            <person name="Pacheco R."/>
            <person name="Padilla G."/>
            <person name="Ferreira P."/>
            <person name="Barriuso J."/>
            <person name="Kellner H."/>
            <person name="Castanera R."/>
            <person name="Alfaro M."/>
            <person name="Ramirez L."/>
            <person name="Pisabarro A.G."/>
            <person name="Kuo A."/>
            <person name="Tritt A."/>
            <person name="Lipzen A."/>
            <person name="He G."/>
            <person name="Yan M."/>
            <person name="Ng V."/>
            <person name="Cullen D."/>
            <person name="Martin F."/>
            <person name="Rosso M.-N."/>
            <person name="Henrissat B."/>
            <person name="Hibbett D."/>
            <person name="Martinez A.T."/>
            <person name="Grigoriev I.V."/>
        </authorList>
    </citation>
    <scope>NUCLEOTIDE SEQUENCE</scope>
    <source>
        <strain evidence="2">CBS 247.69</strain>
    </source>
</reference>
<comment type="caution">
    <text evidence="2">The sequence shown here is derived from an EMBL/GenBank/DDBJ whole genome shotgun (WGS) entry which is preliminary data.</text>
</comment>
<dbReference type="SUPFAM" id="SSF81901">
    <property type="entry name" value="HCP-like"/>
    <property type="match status" value="1"/>
</dbReference>
<dbReference type="Gene3D" id="1.25.40.10">
    <property type="entry name" value="Tetratricopeptide repeat domain"/>
    <property type="match status" value="4"/>
</dbReference>
<evidence type="ECO:0000313" key="3">
    <source>
        <dbReference type="Proteomes" id="UP000807353"/>
    </source>
</evidence>
<evidence type="ECO:0000313" key="2">
    <source>
        <dbReference type="EMBL" id="KAF9456412.1"/>
    </source>
</evidence>
<organism evidence="2 3">
    <name type="scientific">Collybia nuda</name>
    <dbReference type="NCBI Taxonomy" id="64659"/>
    <lineage>
        <taxon>Eukaryota</taxon>
        <taxon>Fungi</taxon>
        <taxon>Dikarya</taxon>
        <taxon>Basidiomycota</taxon>
        <taxon>Agaricomycotina</taxon>
        <taxon>Agaricomycetes</taxon>
        <taxon>Agaricomycetidae</taxon>
        <taxon>Agaricales</taxon>
        <taxon>Tricholomatineae</taxon>
        <taxon>Clitocybaceae</taxon>
        <taxon>Collybia</taxon>
    </lineage>
</organism>
<dbReference type="EMBL" id="MU150428">
    <property type="protein sequence ID" value="KAF9456412.1"/>
    <property type="molecule type" value="Genomic_DNA"/>
</dbReference>
<dbReference type="AlphaFoldDB" id="A0A9P6C8V4"/>
<dbReference type="SUPFAM" id="SSF48452">
    <property type="entry name" value="TPR-like"/>
    <property type="match status" value="3"/>
</dbReference>
<accession>A0A9P6C8V4</accession>
<dbReference type="InterPro" id="IPR011990">
    <property type="entry name" value="TPR-like_helical_dom_sf"/>
</dbReference>
<feature type="domain" description="CHAT" evidence="1">
    <location>
        <begin position="792"/>
        <end position="1063"/>
    </location>
</feature>